<evidence type="ECO:0000313" key="8">
    <source>
        <dbReference type="Proteomes" id="UP001348817"/>
    </source>
</evidence>
<dbReference type="PANTHER" id="PTHR43133:SF46">
    <property type="entry name" value="RNA POLYMERASE SIGMA-70 FACTOR ECF SUBFAMILY"/>
    <property type="match status" value="1"/>
</dbReference>
<dbReference type="Proteomes" id="UP001348817">
    <property type="component" value="Plasmid pFA1"/>
</dbReference>
<organism evidence="7 8">
    <name type="scientific">Fulvitalea axinellae</name>
    <dbReference type="NCBI Taxonomy" id="1182444"/>
    <lineage>
        <taxon>Bacteria</taxon>
        <taxon>Pseudomonadati</taxon>
        <taxon>Bacteroidota</taxon>
        <taxon>Cytophagia</taxon>
        <taxon>Cytophagales</taxon>
        <taxon>Persicobacteraceae</taxon>
        <taxon>Fulvitalea</taxon>
    </lineage>
</organism>
<dbReference type="EMBL" id="AP025315">
    <property type="protein sequence ID" value="BDD11775.1"/>
    <property type="molecule type" value="Genomic_DNA"/>
</dbReference>
<dbReference type="GO" id="GO:0003677">
    <property type="term" value="F:DNA binding"/>
    <property type="evidence" value="ECO:0007669"/>
    <property type="project" value="InterPro"/>
</dbReference>
<reference evidence="7 8" key="1">
    <citation type="submission" date="2021-12" db="EMBL/GenBank/DDBJ databases">
        <title>Genome sequencing of bacteria with rrn-lacking chromosome and rrn-plasmid.</title>
        <authorList>
            <person name="Anda M."/>
            <person name="Iwasaki W."/>
        </authorList>
    </citation>
    <scope>NUCLEOTIDE SEQUENCE [LARGE SCALE GENOMIC DNA]</scope>
    <source>
        <strain evidence="7 8">DSM 100852</strain>
        <plasmid evidence="7 8">pFA1</plasmid>
    </source>
</reference>
<dbReference type="Pfam" id="PF08281">
    <property type="entry name" value="Sigma70_r4_2"/>
    <property type="match status" value="1"/>
</dbReference>
<dbReference type="NCBIfam" id="TIGR02937">
    <property type="entry name" value="sigma70-ECF"/>
    <property type="match status" value="1"/>
</dbReference>
<dbReference type="SUPFAM" id="SSF88659">
    <property type="entry name" value="Sigma3 and sigma4 domains of RNA polymerase sigma factors"/>
    <property type="match status" value="1"/>
</dbReference>
<dbReference type="AlphaFoldDB" id="A0AAU9DGT8"/>
<dbReference type="InterPro" id="IPR014284">
    <property type="entry name" value="RNA_pol_sigma-70_dom"/>
</dbReference>
<dbReference type="InterPro" id="IPR013325">
    <property type="entry name" value="RNA_pol_sigma_r2"/>
</dbReference>
<dbReference type="InterPro" id="IPR013249">
    <property type="entry name" value="RNA_pol_sigma70_r4_t2"/>
</dbReference>
<dbReference type="PANTHER" id="PTHR43133">
    <property type="entry name" value="RNA POLYMERASE ECF-TYPE SIGMA FACTO"/>
    <property type="match status" value="1"/>
</dbReference>
<keyword evidence="4" id="KW-0804">Transcription</keyword>
<comment type="similarity">
    <text evidence="1">Belongs to the sigma-70 factor family. ECF subfamily.</text>
</comment>
<dbReference type="Pfam" id="PF04542">
    <property type="entry name" value="Sigma70_r2"/>
    <property type="match status" value="1"/>
</dbReference>
<evidence type="ECO:0000259" key="6">
    <source>
        <dbReference type="Pfam" id="PF08281"/>
    </source>
</evidence>
<evidence type="ECO:0000313" key="7">
    <source>
        <dbReference type="EMBL" id="BDD11775.1"/>
    </source>
</evidence>
<dbReference type="InterPro" id="IPR013324">
    <property type="entry name" value="RNA_pol_sigma_r3/r4-like"/>
</dbReference>
<gene>
    <name evidence="7" type="ORF">FUAX_42070</name>
</gene>
<geneLocation type="plasmid" evidence="7 8">
    <name>pFA1</name>
</geneLocation>
<dbReference type="SUPFAM" id="SSF88946">
    <property type="entry name" value="Sigma2 domain of RNA polymerase sigma factors"/>
    <property type="match status" value="1"/>
</dbReference>
<keyword evidence="7" id="KW-0614">Plasmid</keyword>
<name>A0AAU9DGT8_9BACT</name>
<dbReference type="RefSeq" id="WP_338394880.1">
    <property type="nucleotide sequence ID" value="NZ_AP025315.1"/>
</dbReference>
<dbReference type="Gene3D" id="1.10.1740.10">
    <property type="match status" value="1"/>
</dbReference>
<accession>A0AAU9DGT8</accession>
<keyword evidence="3" id="KW-0731">Sigma factor</keyword>
<dbReference type="InterPro" id="IPR007627">
    <property type="entry name" value="RNA_pol_sigma70_r2"/>
</dbReference>
<keyword evidence="2" id="KW-0805">Transcription regulation</keyword>
<evidence type="ECO:0000256" key="4">
    <source>
        <dbReference type="ARBA" id="ARBA00023163"/>
    </source>
</evidence>
<proteinExistence type="inferred from homology"/>
<dbReference type="Gene3D" id="1.10.10.10">
    <property type="entry name" value="Winged helix-like DNA-binding domain superfamily/Winged helix DNA-binding domain"/>
    <property type="match status" value="1"/>
</dbReference>
<dbReference type="InterPro" id="IPR039425">
    <property type="entry name" value="RNA_pol_sigma-70-like"/>
</dbReference>
<dbReference type="GO" id="GO:0016987">
    <property type="term" value="F:sigma factor activity"/>
    <property type="evidence" value="ECO:0007669"/>
    <property type="project" value="UniProtKB-KW"/>
</dbReference>
<dbReference type="InterPro" id="IPR036388">
    <property type="entry name" value="WH-like_DNA-bd_sf"/>
</dbReference>
<dbReference type="GO" id="GO:0006352">
    <property type="term" value="P:DNA-templated transcription initiation"/>
    <property type="evidence" value="ECO:0007669"/>
    <property type="project" value="InterPro"/>
</dbReference>
<evidence type="ECO:0008006" key="9">
    <source>
        <dbReference type="Google" id="ProtNLM"/>
    </source>
</evidence>
<sequence>MTPDQYKKLFDLHYLPSCLYALRFLRCPSTAEDVVQEAFVCLWEQRLKINSSPKSYLFGIIRNKSMDIIKRNAKQTDIENYAWNISMPDEHYAEEDATEILERLLLRLPPKSREIFEMSRSLKMKYREIADDLDISTKAVEKQISKVIRFLLDELSKDDFHLRRISVSKTTKKRRLRKAIQEQINGEKDLKMLAVKQLLKTLNLIPISMNWIYPSFRKCFSVYEFVTFCKVINFILANVSRNISRSN</sequence>
<evidence type="ECO:0000256" key="1">
    <source>
        <dbReference type="ARBA" id="ARBA00010641"/>
    </source>
</evidence>
<evidence type="ECO:0000259" key="5">
    <source>
        <dbReference type="Pfam" id="PF04542"/>
    </source>
</evidence>
<keyword evidence="8" id="KW-1185">Reference proteome</keyword>
<protein>
    <recommendedName>
        <fullName evidence="9">RNA polymerase sigma-70 factor</fullName>
    </recommendedName>
</protein>
<evidence type="ECO:0000256" key="3">
    <source>
        <dbReference type="ARBA" id="ARBA00023082"/>
    </source>
</evidence>
<feature type="domain" description="RNA polymerase sigma-70 region 2" evidence="5">
    <location>
        <begin position="20"/>
        <end position="74"/>
    </location>
</feature>
<feature type="domain" description="RNA polymerase sigma factor 70 region 4 type 2" evidence="6">
    <location>
        <begin position="99"/>
        <end position="148"/>
    </location>
</feature>
<dbReference type="KEGG" id="fax:FUAX_42070"/>
<evidence type="ECO:0000256" key="2">
    <source>
        <dbReference type="ARBA" id="ARBA00023015"/>
    </source>
</evidence>